<name>A0A4Y1ZX42_ARAVE</name>
<gene>
    <name evidence="1" type="ORF">AVEN_198854_1</name>
</gene>
<evidence type="ECO:0000313" key="2">
    <source>
        <dbReference type="Proteomes" id="UP000499080"/>
    </source>
</evidence>
<sequence>IKPRSNGLSFHEFRPRFVLFPVVGTGRIGADRELVSASAVSRVMAVNSPHIKGRRSGQTASVLVDCGRWNLNSRAIHTARGSANISAALN</sequence>
<dbReference type="AlphaFoldDB" id="A0A4Y1ZX42"/>
<keyword evidence="2" id="KW-1185">Reference proteome</keyword>
<evidence type="ECO:0000313" key="1">
    <source>
        <dbReference type="EMBL" id="GBL71745.1"/>
    </source>
</evidence>
<comment type="caution">
    <text evidence="1">The sequence shown here is derived from an EMBL/GenBank/DDBJ whole genome shotgun (WGS) entry which is preliminary data.</text>
</comment>
<feature type="non-terminal residue" evidence="1">
    <location>
        <position position="1"/>
    </location>
</feature>
<organism evidence="1 2">
    <name type="scientific">Araneus ventricosus</name>
    <name type="common">Orbweaver spider</name>
    <name type="synonym">Epeira ventricosa</name>
    <dbReference type="NCBI Taxonomy" id="182803"/>
    <lineage>
        <taxon>Eukaryota</taxon>
        <taxon>Metazoa</taxon>
        <taxon>Ecdysozoa</taxon>
        <taxon>Arthropoda</taxon>
        <taxon>Chelicerata</taxon>
        <taxon>Arachnida</taxon>
        <taxon>Araneae</taxon>
        <taxon>Araneomorphae</taxon>
        <taxon>Entelegynae</taxon>
        <taxon>Araneoidea</taxon>
        <taxon>Araneidae</taxon>
        <taxon>Araneus</taxon>
    </lineage>
</organism>
<dbReference type="Proteomes" id="UP000499080">
    <property type="component" value="Unassembled WGS sequence"/>
</dbReference>
<accession>A0A4Y1ZX42</accession>
<proteinExistence type="predicted"/>
<reference evidence="1 2" key="1">
    <citation type="journal article" date="2019" name="Sci. Rep.">
        <title>Orb-weaving spider Araneus ventricosus genome elucidates the spidroin gene catalogue.</title>
        <authorList>
            <person name="Kono N."/>
            <person name="Nakamura H."/>
            <person name="Ohtoshi R."/>
            <person name="Moran D.A.P."/>
            <person name="Shinohara A."/>
            <person name="Yoshida Y."/>
            <person name="Fujiwara M."/>
            <person name="Mori M."/>
            <person name="Tomita M."/>
            <person name="Arakawa K."/>
        </authorList>
    </citation>
    <scope>NUCLEOTIDE SEQUENCE [LARGE SCALE GENOMIC DNA]</scope>
</reference>
<protein>
    <submittedName>
        <fullName evidence="1">Uncharacterized protein</fullName>
    </submittedName>
</protein>
<dbReference type="EMBL" id="BGPR01078734">
    <property type="protein sequence ID" value="GBL71745.1"/>
    <property type="molecule type" value="Genomic_DNA"/>
</dbReference>